<dbReference type="InterPro" id="IPR003331">
    <property type="entry name" value="UDP_GlcNAc_Epimerase_2_dom"/>
</dbReference>
<dbReference type="Proteomes" id="UP000196027">
    <property type="component" value="Chromosome"/>
</dbReference>
<evidence type="ECO:0000259" key="2">
    <source>
        <dbReference type="Pfam" id="PF02350"/>
    </source>
</evidence>
<evidence type="ECO:0000313" key="4">
    <source>
        <dbReference type="Proteomes" id="UP000196027"/>
    </source>
</evidence>
<accession>A0A1Y0IG68</accession>
<proteinExistence type="inferred from homology"/>
<keyword evidence="1" id="KW-0413">Isomerase</keyword>
<organism evidence="3 4">
    <name type="scientific">Oleiphilus messinensis</name>
    <dbReference type="NCBI Taxonomy" id="141451"/>
    <lineage>
        <taxon>Bacteria</taxon>
        <taxon>Pseudomonadati</taxon>
        <taxon>Pseudomonadota</taxon>
        <taxon>Gammaproteobacteria</taxon>
        <taxon>Oceanospirillales</taxon>
        <taxon>Oleiphilaceae</taxon>
        <taxon>Oleiphilus</taxon>
    </lineage>
</organism>
<evidence type="ECO:0000256" key="1">
    <source>
        <dbReference type="RuleBase" id="RU003513"/>
    </source>
</evidence>
<dbReference type="NCBIfam" id="TIGR00236">
    <property type="entry name" value="wecB"/>
    <property type="match status" value="1"/>
</dbReference>
<dbReference type="CDD" id="cd03786">
    <property type="entry name" value="GTB_UDP-GlcNAc_2-Epimerase"/>
    <property type="match status" value="1"/>
</dbReference>
<dbReference type="KEGG" id="ome:OLMES_5518"/>
<keyword evidence="4" id="KW-1185">Reference proteome</keyword>
<dbReference type="PANTHER" id="PTHR43174:SF1">
    <property type="entry name" value="UDP-N-ACETYLGLUCOSAMINE 2-EPIMERASE"/>
    <property type="match status" value="1"/>
</dbReference>
<protein>
    <submittedName>
        <fullName evidence="3">UDP-N-acetylglucosamine 2-epimerase</fullName>
    </submittedName>
</protein>
<dbReference type="OrthoDB" id="9803238at2"/>
<comment type="similarity">
    <text evidence="1">Belongs to the UDP-N-acetylglucosamine 2-epimerase family.</text>
</comment>
<dbReference type="PANTHER" id="PTHR43174">
    <property type="entry name" value="UDP-N-ACETYLGLUCOSAMINE 2-EPIMERASE"/>
    <property type="match status" value="1"/>
</dbReference>
<dbReference type="Pfam" id="PF02350">
    <property type="entry name" value="Epimerase_2"/>
    <property type="match status" value="1"/>
</dbReference>
<evidence type="ECO:0000313" key="3">
    <source>
        <dbReference type="EMBL" id="ARU59498.1"/>
    </source>
</evidence>
<reference evidence="3 4" key="1">
    <citation type="submission" date="2017-05" db="EMBL/GenBank/DDBJ databases">
        <title>Genomic insights into alkan degradation activity of Oleiphilus messinensis.</title>
        <authorList>
            <person name="Kozyavkin S.A."/>
            <person name="Slesarev A.I."/>
            <person name="Golyshin P.N."/>
            <person name="Korzhenkov A."/>
            <person name="Golyshina O.N."/>
            <person name="Toshchakov S.V."/>
        </authorList>
    </citation>
    <scope>NUCLEOTIDE SEQUENCE [LARGE SCALE GENOMIC DNA]</scope>
    <source>
        <strain evidence="3 4">ME102</strain>
    </source>
</reference>
<sequence>MKWMTILGARPQFIKAATVSNAIRAFNRAPSAQPIEDVLVHTGQHFDANMSQVFFQELSIPEPKYNLGISACSHGAMTGRMLEQVEVLLEQEKPNLVIVYGDTNSTLAGALAAAKLQIPVAHIESGLRSGNMAMPEEINRILTDRISNYLFCPTRDAVAHLAREGLPEGVNCGDVMYDATLHYTELAQQRYQLGDWQLQAKEYVLATVHRQENTHQADSLSEILRALDQIAQEIPLVLPLHPGTRNRIAEFGLQKMLQHVCVIEPVSYLQMLRLESGASLILTDSGGVQKEAYFQGVPCITLRNETEWLETVAAGVNVLTGANEAQILEAWQIRSEMCSKTDEMPYGEGRAAEFIVDYLATRL</sequence>
<dbReference type="Gene3D" id="3.40.50.2000">
    <property type="entry name" value="Glycogen Phosphorylase B"/>
    <property type="match status" value="2"/>
</dbReference>
<dbReference type="GO" id="GO:0016853">
    <property type="term" value="F:isomerase activity"/>
    <property type="evidence" value="ECO:0007669"/>
    <property type="project" value="UniProtKB-KW"/>
</dbReference>
<dbReference type="InterPro" id="IPR029767">
    <property type="entry name" value="WecB-like"/>
</dbReference>
<dbReference type="AlphaFoldDB" id="A0A1Y0IG68"/>
<gene>
    <name evidence="3" type="ORF">OLMES_5518</name>
</gene>
<name>A0A1Y0IG68_9GAMM</name>
<dbReference type="EMBL" id="CP021425">
    <property type="protein sequence ID" value="ARU59498.1"/>
    <property type="molecule type" value="Genomic_DNA"/>
</dbReference>
<feature type="domain" description="UDP-N-acetylglucosamine 2-epimerase" evidence="2">
    <location>
        <begin position="34"/>
        <end position="359"/>
    </location>
</feature>
<dbReference type="RefSeq" id="WP_087464165.1">
    <property type="nucleotide sequence ID" value="NZ_CP021425.1"/>
</dbReference>
<dbReference type="SUPFAM" id="SSF53756">
    <property type="entry name" value="UDP-Glycosyltransferase/glycogen phosphorylase"/>
    <property type="match status" value="1"/>
</dbReference>